<dbReference type="Gramene" id="PSAT_LOCUS29501_t1">
    <property type="protein sequence ID" value="CAL5211042.1"/>
    <property type="gene ID" value="PSAT_LOCUS29501"/>
</dbReference>
<dbReference type="Gramene" id="Psat7g232640.1">
    <property type="protein sequence ID" value="Psat7g232640.1.cds"/>
    <property type="gene ID" value="Psat7g232640"/>
</dbReference>
<evidence type="ECO:0000256" key="1">
    <source>
        <dbReference type="SAM" id="MobiDB-lite"/>
    </source>
</evidence>
<keyword evidence="4" id="KW-1185">Reference proteome</keyword>
<reference evidence="3 4" key="1">
    <citation type="journal article" date="2022" name="Nat. Genet.">
        <title>Improved pea reference genome and pan-genome highlight genomic features and evolutionary characteristics.</title>
        <authorList>
            <person name="Yang T."/>
            <person name="Liu R."/>
            <person name="Luo Y."/>
            <person name="Hu S."/>
            <person name="Wang D."/>
            <person name="Wang C."/>
            <person name="Pandey M.K."/>
            <person name="Ge S."/>
            <person name="Xu Q."/>
            <person name="Li N."/>
            <person name="Li G."/>
            <person name="Huang Y."/>
            <person name="Saxena R.K."/>
            <person name="Ji Y."/>
            <person name="Li M."/>
            <person name="Yan X."/>
            <person name="He Y."/>
            <person name="Liu Y."/>
            <person name="Wang X."/>
            <person name="Xiang C."/>
            <person name="Varshney R.K."/>
            <person name="Ding H."/>
            <person name="Gao S."/>
            <person name="Zong X."/>
        </authorList>
    </citation>
    <scope>NUCLEOTIDE SEQUENCE [LARGE SCALE GENOMIC DNA]</scope>
    <source>
        <strain evidence="3 4">cv. Zhongwan 6</strain>
    </source>
</reference>
<name>A0A9D4VYB8_PEA</name>
<evidence type="ECO:0000313" key="4">
    <source>
        <dbReference type="Proteomes" id="UP001058974"/>
    </source>
</evidence>
<dbReference type="AlphaFoldDB" id="A0A9D4VYB8"/>
<feature type="compositionally biased region" description="Basic and acidic residues" evidence="1">
    <location>
        <begin position="89"/>
        <end position="103"/>
    </location>
</feature>
<sequence length="103" mass="10889">MKIKLFIFVVFLCALIINSFAQIESFKDGKQFDATEEFKPKIGIRQRAVYTGGWTNKIQRGGYGKDVGGGKKGVPNSGGSVSGGGAQGVDEKNGGVKDKGSES</sequence>
<feature type="signal peptide" evidence="2">
    <location>
        <begin position="1"/>
        <end position="21"/>
    </location>
</feature>
<dbReference type="EMBL" id="JAMSHJ010000007">
    <property type="protein sequence ID" value="KAI5391697.1"/>
    <property type="molecule type" value="Genomic_DNA"/>
</dbReference>
<dbReference type="Proteomes" id="UP001058974">
    <property type="component" value="Chromosome 7"/>
</dbReference>
<accession>A0A9D4VYB8</accession>
<evidence type="ECO:0000256" key="2">
    <source>
        <dbReference type="SAM" id="SignalP"/>
    </source>
</evidence>
<protein>
    <submittedName>
        <fullName evidence="3">Uncharacterized protein</fullName>
    </submittedName>
</protein>
<keyword evidence="2" id="KW-0732">Signal</keyword>
<dbReference type="Gramene" id="Psat07G0648700-T1">
    <property type="protein sequence ID" value="KAI5391697.1"/>
    <property type="gene ID" value="KIW84_076487"/>
</dbReference>
<organism evidence="3 4">
    <name type="scientific">Pisum sativum</name>
    <name type="common">Garden pea</name>
    <name type="synonym">Lathyrus oleraceus</name>
    <dbReference type="NCBI Taxonomy" id="3888"/>
    <lineage>
        <taxon>Eukaryota</taxon>
        <taxon>Viridiplantae</taxon>
        <taxon>Streptophyta</taxon>
        <taxon>Embryophyta</taxon>
        <taxon>Tracheophyta</taxon>
        <taxon>Spermatophyta</taxon>
        <taxon>Magnoliopsida</taxon>
        <taxon>eudicotyledons</taxon>
        <taxon>Gunneridae</taxon>
        <taxon>Pentapetalae</taxon>
        <taxon>rosids</taxon>
        <taxon>fabids</taxon>
        <taxon>Fabales</taxon>
        <taxon>Fabaceae</taxon>
        <taxon>Papilionoideae</taxon>
        <taxon>50 kb inversion clade</taxon>
        <taxon>NPAAA clade</taxon>
        <taxon>Hologalegina</taxon>
        <taxon>IRL clade</taxon>
        <taxon>Fabeae</taxon>
        <taxon>Lathyrus</taxon>
    </lineage>
</organism>
<evidence type="ECO:0000313" key="3">
    <source>
        <dbReference type="EMBL" id="KAI5391697.1"/>
    </source>
</evidence>
<feature type="region of interest" description="Disordered" evidence="1">
    <location>
        <begin position="62"/>
        <end position="103"/>
    </location>
</feature>
<proteinExistence type="predicted"/>
<feature type="compositionally biased region" description="Gly residues" evidence="1">
    <location>
        <begin position="62"/>
        <end position="72"/>
    </location>
</feature>
<gene>
    <name evidence="3" type="ORF">KIW84_076487</name>
</gene>
<comment type="caution">
    <text evidence="3">The sequence shown here is derived from an EMBL/GenBank/DDBJ whole genome shotgun (WGS) entry which is preliminary data.</text>
</comment>
<feature type="chain" id="PRO_5039007429" evidence="2">
    <location>
        <begin position="22"/>
        <end position="103"/>
    </location>
</feature>